<keyword evidence="8" id="KW-1185">Reference proteome</keyword>
<dbReference type="Pfam" id="PF06722">
    <property type="entry name" value="EryCIII-like_C"/>
    <property type="match status" value="1"/>
</dbReference>
<dbReference type="InterPro" id="IPR050426">
    <property type="entry name" value="Glycosyltransferase_28"/>
</dbReference>
<dbReference type="PANTHER" id="PTHR48050:SF27">
    <property type="entry name" value="GLUCOSYLTRANSFERASE, PUTATIVE (AFU_ORTHOLOGUE AFUA_7G04880)-RELATED"/>
    <property type="match status" value="1"/>
</dbReference>
<sequence>MELHDPPPPYEEPAVNPWEAQDTHVKDDGRVVVDVNSRLCKTISRLFPHVPEANDQPPPPPPGYWEDIKPKHRLNIVIQIVGSRGDVQPFIALGTALQQCGHRVRIATHGVFQNFVQESGLEFYPIGGDPSQLMAYMVKNPGLIPRMSSLREGEISKKQHMMAEVLHGCWHSCIASDPTTQVPFVADAIIANPPSFAHVHCAQALGIPVHLMFTMPWSATRAFPHPLANLKNAAANQDWVNNVSYGVVDWLSWQGLGDVINQWRKQDLDLEPIPMSEGPFLLRTLKVPYTYCWSPALVPKPSDWPANFDVCGFFFRDPPDFKPDQPLETFLNAGPPPIYIGFGSIVLDDPEKMTRTLVEAIEQTGVRALISRGWSKLGGIERDNIMYLDDCPHEWLFQRVSAVIHHGGAGTTACGLRYGKPTFIVPFFGDQPFWGQMVAANGAGPDPVPHQLLDAQKLTHGIQFCLSTDAMQAAHRIATRMQHESGVQTAVASFHKNLPQGLKTCEIIPGLPALWVVRKQKKKIYLSKVAVEILLDHLRVSKDKLQPYQPRPIHIENERWDPITGISSAGMGWTVDMLKASGDIVYKPYKQHIHKSQSMTDMTLTPEAPETEKQNKAAAMASASAKASGKLLTKYVSGAIVDIPLAAAEGFRVLPGLYGDKVHDYGQVKDWKSGTVAGAKSFALGIGEGMTDIFYQPYKGARDNGAKGFATGFLKGTFGAVGKVAHGSLGLVAYPGQGVKRTIQHALRNKRRKQVVDALHADGQSMLRQERERGLRDAKGGDLSDDEDDYL</sequence>
<dbReference type="FunFam" id="3.40.50.2000:FF:000100">
    <property type="entry name" value="Glycosyltransferase family 1 protein"/>
    <property type="match status" value="1"/>
</dbReference>
<feature type="region of interest" description="Disordered" evidence="4">
    <location>
        <begin position="1"/>
        <end position="23"/>
    </location>
</feature>
<protein>
    <submittedName>
        <fullName evidence="7">UDP-Glycosyltransferase/glycogen phosphorylase</fullName>
    </submittedName>
</protein>
<feature type="region of interest" description="Disordered" evidence="4">
    <location>
        <begin position="760"/>
        <end position="791"/>
    </location>
</feature>
<reference evidence="7 8" key="1">
    <citation type="submission" date="2018-07" db="EMBL/GenBank/DDBJ databases">
        <title>Section-level genome sequencing of Aspergillus section Nigri to investigate inter- and intra-species variation.</title>
        <authorList>
            <consortium name="DOE Joint Genome Institute"/>
            <person name="Vesth T.C."/>
            <person name="Nybo J.L."/>
            <person name="Theobald S."/>
            <person name="Frisvad J.C."/>
            <person name="Larsen T.O."/>
            <person name="Nielsen K.F."/>
            <person name="Hoof J.B."/>
            <person name="Brandl J."/>
            <person name="Salamov A."/>
            <person name="Riley R."/>
            <person name="Gladden J.M."/>
            <person name="Phatale P."/>
            <person name="Nielsen M.T."/>
            <person name="Lyhne E.K."/>
            <person name="Kogle M.E."/>
            <person name="Strasser K."/>
            <person name="McDonnell E."/>
            <person name="Barry K."/>
            <person name="Clum A."/>
            <person name="Chen C."/>
            <person name="Nolan M."/>
            <person name="Sandor L."/>
            <person name="Kuo A."/>
            <person name="Lipzen A."/>
            <person name="Hainaut M."/>
            <person name="Drula E."/>
            <person name="Tsang A."/>
            <person name="Magnuson J.K."/>
            <person name="Henrissat B."/>
            <person name="Wiebenga A."/>
            <person name="Simmons B.A."/>
            <person name="Makela M.R."/>
            <person name="De vries R.P."/>
            <person name="Grigoriev I.V."/>
            <person name="Mortensen U.H."/>
            <person name="Baker S.E."/>
            <person name="Andersen M.R."/>
        </authorList>
    </citation>
    <scope>NUCLEOTIDE SEQUENCE [LARGE SCALE GENOMIC DNA]</scope>
    <source>
        <strain evidence="7 8">ATCC 13157</strain>
    </source>
</reference>
<dbReference type="GO" id="GO:0012505">
    <property type="term" value="C:endomembrane system"/>
    <property type="evidence" value="ECO:0007669"/>
    <property type="project" value="UniProtKB-SubCell"/>
</dbReference>
<dbReference type="Gene3D" id="3.40.50.2000">
    <property type="entry name" value="Glycogen Phosphorylase B"/>
    <property type="match status" value="2"/>
</dbReference>
<dbReference type="EMBL" id="KZ851847">
    <property type="protein sequence ID" value="RDK45617.1"/>
    <property type="molecule type" value="Genomic_DNA"/>
</dbReference>
<proteinExistence type="predicted"/>
<evidence type="ECO:0000313" key="7">
    <source>
        <dbReference type="EMBL" id="RDK45617.1"/>
    </source>
</evidence>
<dbReference type="InterPro" id="IPR004276">
    <property type="entry name" value="GlycoTrans_28_N"/>
</dbReference>
<dbReference type="FunFam" id="3.40.50.2000:FF:000009">
    <property type="entry name" value="Sterol 3-beta-glucosyltransferase UGT80A2"/>
    <property type="match status" value="1"/>
</dbReference>
<feature type="compositionally biased region" description="Basic and acidic residues" evidence="4">
    <location>
        <begin position="768"/>
        <end position="782"/>
    </location>
</feature>
<evidence type="ECO:0000313" key="8">
    <source>
        <dbReference type="Proteomes" id="UP000254937"/>
    </source>
</evidence>
<dbReference type="GO" id="GO:0005975">
    <property type="term" value="P:carbohydrate metabolic process"/>
    <property type="evidence" value="ECO:0007669"/>
    <property type="project" value="InterPro"/>
</dbReference>
<evidence type="ECO:0000256" key="4">
    <source>
        <dbReference type="SAM" id="MobiDB-lite"/>
    </source>
</evidence>
<dbReference type="Proteomes" id="UP000254937">
    <property type="component" value="Unassembled WGS sequence"/>
</dbReference>
<evidence type="ECO:0000259" key="5">
    <source>
        <dbReference type="Pfam" id="PF03033"/>
    </source>
</evidence>
<feature type="compositionally biased region" description="Pro residues" evidence="4">
    <location>
        <begin position="1"/>
        <end position="11"/>
    </location>
</feature>
<evidence type="ECO:0000256" key="2">
    <source>
        <dbReference type="ARBA" id="ARBA00022679"/>
    </source>
</evidence>
<dbReference type="SUPFAM" id="SSF53756">
    <property type="entry name" value="UDP-Glycosyltransferase/glycogen phosphorylase"/>
    <property type="match status" value="1"/>
</dbReference>
<dbReference type="AlphaFoldDB" id="A0A370PTV6"/>
<dbReference type="Pfam" id="PF03033">
    <property type="entry name" value="Glyco_transf_28"/>
    <property type="match status" value="1"/>
</dbReference>
<evidence type="ECO:0000256" key="3">
    <source>
        <dbReference type="ARBA" id="ARBA00023098"/>
    </source>
</evidence>
<dbReference type="InterPro" id="IPR010610">
    <property type="entry name" value="EryCIII-like_C"/>
</dbReference>
<evidence type="ECO:0000259" key="6">
    <source>
        <dbReference type="Pfam" id="PF06722"/>
    </source>
</evidence>
<name>A0A370PTV6_ASPPH</name>
<gene>
    <name evidence="7" type="ORF">M752DRAFT_281810</name>
</gene>
<feature type="domain" description="Glycosyltransferase family 28 N-terminal" evidence="5">
    <location>
        <begin position="76"/>
        <end position="224"/>
    </location>
</feature>
<keyword evidence="2 7" id="KW-0808">Transferase</keyword>
<dbReference type="CDD" id="cd03784">
    <property type="entry name" value="GT1_Gtf-like"/>
    <property type="match status" value="1"/>
</dbReference>
<comment type="subcellular location">
    <subcellularLocation>
        <location evidence="1">Endomembrane system</location>
        <topology evidence="1">Peripheral membrane protein</topology>
    </subcellularLocation>
</comment>
<dbReference type="GO" id="GO:0016906">
    <property type="term" value="F:sterol 3-beta-glucosyltransferase activity"/>
    <property type="evidence" value="ECO:0007669"/>
    <property type="project" value="UniProtKB-ARBA"/>
</dbReference>
<evidence type="ECO:0000256" key="1">
    <source>
        <dbReference type="ARBA" id="ARBA00004184"/>
    </source>
</evidence>
<dbReference type="InterPro" id="IPR002213">
    <property type="entry name" value="UDP_glucos_trans"/>
</dbReference>
<feature type="domain" description="Erythromycin biosynthesis protein CIII-like C-terminal" evidence="6">
    <location>
        <begin position="383"/>
        <end position="479"/>
    </location>
</feature>
<dbReference type="PANTHER" id="PTHR48050">
    <property type="entry name" value="STEROL 3-BETA-GLUCOSYLTRANSFERASE"/>
    <property type="match status" value="1"/>
</dbReference>
<organism evidence="7 8">
    <name type="scientific">Aspergillus phoenicis ATCC 13157</name>
    <dbReference type="NCBI Taxonomy" id="1353007"/>
    <lineage>
        <taxon>Eukaryota</taxon>
        <taxon>Fungi</taxon>
        <taxon>Dikarya</taxon>
        <taxon>Ascomycota</taxon>
        <taxon>Pezizomycotina</taxon>
        <taxon>Eurotiomycetes</taxon>
        <taxon>Eurotiomycetidae</taxon>
        <taxon>Eurotiales</taxon>
        <taxon>Aspergillaceae</taxon>
        <taxon>Aspergillus</taxon>
    </lineage>
</organism>
<keyword evidence="3" id="KW-0443">Lipid metabolism</keyword>
<dbReference type="GO" id="GO:0006629">
    <property type="term" value="P:lipid metabolic process"/>
    <property type="evidence" value="ECO:0007669"/>
    <property type="project" value="UniProtKB-KW"/>
</dbReference>
<accession>A0A370PTV6</accession>